<sequence length="121" mass="13445">MHNLGQRDEPNVLVRKERLINLLNEQQPQRARAASEEQLKAYRELADKVKELERQLAAKNEAGNTPIASSAPTIKRCNKASTSFVQQLFVELGQRCCGGGGKEEDVDASKGAEVARKKKKE</sequence>
<name>A0AA36M5F5_CYLNA</name>
<dbReference type="AlphaFoldDB" id="A0AA36M5F5"/>
<evidence type="ECO:0000256" key="1">
    <source>
        <dbReference type="SAM" id="Coils"/>
    </source>
</evidence>
<gene>
    <name evidence="3" type="ORF">CYNAS_LOCUS10579</name>
</gene>
<proteinExistence type="predicted"/>
<evidence type="ECO:0000313" key="3">
    <source>
        <dbReference type="EMBL" id="CAJ0598596.1"/>
    </source>
</evidence>
<evidence type="ECO:0000256" key="2">
    <source>
        <dbReference type="SAM" id="MobiDB-lite"/>
    </source>
</evidence>
<feature type="compositionally biased region" description="Basic and acidic residues" evidence="2">
    <location>
        <begin position="101"/>
        <end position="115"/>
    </location>
</feature>
<feature type="region of interest" description="Disordered" evidence="2">
    <location>
        <begin position="98"/>
        <end position="121"/>
    </location>
</feature>
<feature type="coiled-coil region" evidence="1">
    <location>
        <begin position="32"/>
        <end position="62"/>
    </location>
</feature>
<dbReference type="EMBL" id="CATQJL010000223">
    <property type="protein sequence ID" value="CAJ0598596.1"/>
    <property type="molecule type" value="Genomic_DNA"/>
</dbReference>
<keyword evidence="4" id="KW-1185">Reference proteome</keyword>
<reference evidence="3" key="1">
    <citation type="submission" date="2023-07" db="EMBL/GenBank/DDBJ databases">
        <authorList>
            <consortium name="CYATHOMIX"/>
        </authorList>
    </citation>
    <scope>NUCLEOTIDE SEQUENCE</scope>
    <source>
        <strain evidence="3">N/A</strain>
    </source>
</reference>
<evidence type="ECO:0000313" key="4">
    <source>
        <dbReference type="Proteomes" id="UP001176961"/>
    </source>
</evidence>
<keyword evidence="1" id="KW-0175">Coiled coil</keyword>
<comment type="caution">
    <text evidence="3">The sequence shown here is derived from an EMBL/GenBank/DDBJ whole genome shotgun (WGS) entry which is preliminary data.</text>
</comment>
<dbReference type="Proteomes" id="UP001176961">
    <property type="component" value="Unassembled WGS sequence"/>
</dbReference>
<accession>A0AA36M5F5</accession>
<protein>
    <submittedName>
        <fullName evidence="3">Uncharacterized protein</fullName>
    </submittedName>
</protein>
<organism evidence="3 4">
    <name type="scientific">Cylicocyclus nassatus</name>
    <name type="common">Nematode worm</name>
    <dbReference type="NCBI Taxonomy" id="53992"/>
    <lineage>
        <taxon>Eukaryota</taxon>
        <taxon>Metazoa</taxon>
        <taxon>Ecdysozoa</taxon>
        <taxon>Nematoda</taxon>
        <taxon>Chromadorea</taxon>
        <taxon>Rhabditida</taxon>
        <taxon>Rhabditina</taxon>
        <taxon>Rhabditomorpha</taxon>
        <taxon>Strongyloidea</taxon>
        <taxon>Strongylidae</taxon>
        <taxon>Cylicocyclus</taxon>
    </lineage>
</organism>